<gene>
    <name evidence="2" type="ORF">B5J99_18965</name>
</gene>
<dbReference type="Proteomes" id="UP000258016">
    <property type="component" value="Plasmid unnamed"/>
</dbReference>
<keyword evidence="3" id="KW-1185">Reference proteome</keyword>
<geneLocation type="plasmid" evidence="2 3">
    <name>unnamed</name>
</geneLocation>
<feature type="region of interest" description="Disordered" evidence="1">
    <location>
        <begin position="261"/>
        <end position="291"/>
    </location>
</feature>
<name>A0ABN5BA28_9SPHN</name>
<accession>A0ABN5BA28</accession>
<evidence type="ECO:0000256" key="1">
    <source>
        <dbReference type="SAM" id="MobiDB-lite"/>
    </source>
</evidence>
<protein>
    <submittedName>
        <fullName evidence="2">Uncharacterized protein</fullName>
    </submittedName>
</protein>
<keyword evidence="2" id="KW-0614">Plasmid</keyword>
<organism evidence="2 3">
    <name type="scientific">Blastomonas fulva</name>
    <dbReference type="NCBI Taxonomy" id="1550728"/>
    <lineage>
        <taxon>Bacteria</taxon>
        <taxon>Pseudomonadati</taxon>
        <taxon>Pseudomonadota</taxon>
        <taxon>Alphaproteobacteria</taxon>
        <taxon>Sphingomonadales</taxon>
        <taxon>Sphingomonadaceae</taxon>
        <taxon>Blastomonas</taxon>
    </lineage>
</organism>
<evidence type="ECO:0000313" key="2">
    <source>
        <dbReference type="EMBL" id="ASR53716.1"/>
    </source>
</evidence>
<evidence type="ECO:0000313" key="3">
    <source>
        <dbReference type="Proteomes" id="UP000258016"/>
    </source>
</evidence>
<dbReference type="EMBL" id="CP020084">
    <property type="protein sequence ID" value="ASR53716.1"/>
    <property type="molecule type" value="Genomic_DNA"/>
</dbReference>
<proteinExistence type="predicted"/>
<sequence>MVVTDEQGLVLDRCHLGGTRYRLIAADGADDPLARLRGQKGLIQIEVIARYRADGEAHVLEVLSVESISVGRSCHLFDAVDAAFDPEHVAERDITDRWEALALASVAPADVAVIGSGDYAYRFVLLQPRTGKPAPDTDYALSISRTTGYELPFVADEKKVFQGRTDGEGRTPVFRLPVRLPDGAFDLRERFGSGPYGETFHLTDHHDNDLFNMPYLIITCTNPPRFFWGYTYPNGDTAYTASDGPINIQLRVLAHIDDPLPTDCDDGRSEDGDDTAAQTTSANGEVAAGDE</sequence>
<reference evidence="2 3" key="1">
    <citation type="submission" date="2017-03" db="EMBL/GenBank/DDBJ databases">
        <title>Complete genome sequence of Blastomonas fulva degrading microcsystin LR.</title>
        <authorList>
            <person name="Lee H.-g."/>
            <person name="Jin L."/>
            <person name="oh H.-M."/>
        </authorList>
    </citation>
    <scope>NUCLEOTIDE SEQUENCE [LARGE SCALE GENOMIC DNA]</scope>
    <source>
        <strain evidence="2 3">T2</strain>
        <plasmid evidence="2 3">unnamed</plasmid>
    </source>
</reference>